<keyword evidence="7" id="KW-0443">Lipid metabolism</keyword>
<dbReference type="Gene3D" id="2.60.200.40">
    <property type="match status" value="1"/>
</dbReference>
<keyword evidence="8" id="KW-1208">Phospholipid metabolism</keyword>
<evidence type="ECO:0000256" key="4">
    <source>
        <dbReference type="ARBA" id="ARBA00022741"/>
    </source>
</evidence>
<feature type="domain" description="DAGKc" evidence="10">
    <location>
        <begin position="21"/>
        <end position="158"/>
    </location>
</feature>
<dbReference type="EMBL" id="VKAC01000006">
    <property type="protein sequence ID" value="TXR56061.1"/>
    <property type="molecule type" value="Genomic_DNA"/>
</dbReference>
<comment type="similarity">
    <text evidence="2">Belongs to the diacylglycerol/lipid kinase family.</text>
</comment>
<accession>A0A5C8ZFX8</accession>
<protein>
    <recommendedName>
        <fullName evidence="10">DAGKc domain-containing protein</fullName>
    </recommendedName>
</protein>
<evidence type="ECO:0000256" key="3">
    <source>
        <dbReference type="ARBA" id="ARBA00022679"/>
    </source>
</evidence>
<keyword evidence="4" id="KW-0547">Nucleotide-binding</keyword>
<evidence type="ECO:0000256" key="7">
    <source>
        <dbReference type="ARBA" id="ARBA00023209"/>
    </source>
</evidence>
<name>A0A5C8ZFX8_9ACTN</name>
<comment type="cofactor">
    <cofactor evidence="1">
        <name>Mg(2+)</name>
        <dbReference type="ChEBI" id="CHEBI:18420"/>
    </cofactor>
</comment>
<sequence>MQRSPGHCCEGGGVSSHETDRRPQAALAVVNASAGSARTPAARDALAVLEAALPPGGLEVARTGGPEDLRRAVAGLDGRRLVVLGGDGSVHAAISALHSLGGLGHVRAVGPIGVVPLGTGNDLARSLGLQVGAAALAARTALEGRPSPVELVVSLGEDDGEDGVVVNAVHAGIGVSAAKRAKTAKKVLRKLAYPAGALAAGVAARPWHLRVVVDGEEVHDGRSGVLLVAVNLGSTVGGGARLSPTATPHDGLVDVVVSAATGPLARAGFAAAMARGQHVERRDTATVRGADVLVEAVDGRPFEVNADGDLSQPRTRWRWRCAGDAWQVLVPR</sequence>
<dbReference type="PROSITE" id="PS50146">
    <property type="entry name" value="DAGK"/>
    <property type="match status" value="1"/>
</dbReference>
<evidence type="ECO:0000256" key="9">
    <source>
        <dbReference type="SAM" id="MobiDB-lite"/>
    </source>
</evidence>
<dbReference type="InterPro" id="IPR050187">
    <property type="entry name" value="Lipid_Phosphate_FormReg"/>
</dbReference>
<evidence type="ECO:0000256" key="6">
    <source>
        <dbReference type="ARBA" id="ARBA00022840"/>
    </source>
</evidence>
<keyword evidence="3" id="KW-0808">Transferase</keyword>
<keyword evidence="5" id="KW-0418">Kinase</keyword>
<dbReference type="PANTHER" id="PTHR12358">
    <property type="entry name" value="SPHINGOSINE KINASE"/>
    <property type="match status" value="1"/>
</dbReference>
<dbReference type="AlphaFoldDB" id="A0A5C8ZFX8"/>
<dbReference type="GO" id="GO:0008654">
    <property type="term" value="P:phospholipid biosynthetic process"/>
    <property type="evidence" value="ECO:0007669"/>
    <property type="project" value="UniProtKB-KW"/>
</dbReference>
<keyword evidence="12" id="KW-1185">Reference proteome</keyword>
<dbReference type="InterPro" id="IPR016064">
    <property type="entry name" value="NAD/diacylglycerol_kinase_sf"/>
</dbReference>
<dbReference type="Gene3D" id="3.40.50.10330">
    <property type="entry name" value="Probable inorganic polyphosphate/atp-NAD kinase, domain 1"/>
    <property type="match status" value="1"/>
</dbReference>
<proteinExistence type="inferred from homology"/>
<dbReference type="Pfam" id="PF00781">
    <property type="entry name" value="DAGK_cat"/>
    <property type="match status" value="1"/>
</dbReference>
<evidence type="ECO:0000256" key="1">
    <source>
        <dbReference type="ARBA" id="ARBA00001946"/>
    </source>
</evidence>
<evidence type="ECO:0000256" key="2">
    <source>
        <dbReference type="ARBA" id="ARBA00005983"/>
    </source>
</evidence>
<comment type="caution">
    <text evidence="11">The sequence shown here is derived from an EMBL/GenBank/DDBJ whole genome shotgun (WGS) entry which is preliminary data.</text>
</comment>
<dbReference type="GO" id="GO:0016301">
    <property type="term" value="F:kinase activity"/>
    <property type="evidence" value="ECO:0007669"/>
    <property type="project" value="UniProtKB-KW"/>
</dbReference>
<keyword evidence="7" id="KW-0594">Phospholipid biosynthesis</keyword>
<organism evidence="11 12">
    <name type="scientific">Quadrisphaera setariae</name>
    <dbReference type="NCBI Taxonomy" id="2593304"/>
    <lineage>
        <taxon>Bacteria</taxon>
        <taxon>Bacillati</taxon>
        <taxon>Actinomycetota</taxon>
        <taxon>Actinomycetes</taxon>
        <taxon>Kineosporiales</taxon>
        <taxon>Kineosporiaceae</taxon>
        <taxon>Quadrisphaera</taxon>
    </lineage>
</organism>
<reference evidence="11 12" key="1">
    <citation type="submission" date="2019-07" db="EMBL/GenBank/DDBJ databases">
        <title>Quadrisphaera sp. strain DD2A genome sequencing and assembly.</title>
        <authorList>
            <person name="Kim I."/>
        </authorList>
    </citation>
    <scope>NUCLEOTIDE SEQUENCE [LARGE SCALE GENOMIC DNA]</scope>
    <source>
        <strain evidence="11 12">DD2A</strain>
    </source>
</reference>
<dbReference type="OrthoDB" id="142078at2"/>
<evidence type="ECO:0000256" key="8">
    <source>
        <dbReference type="ARBA" id="ARBA00023264"/>
    </source>
</evidence>
<gene>
    <name evidence="11" type="ORF">FMM08_11485</name>
</gene>
<evidence type="ECO:0000313" key="12">
    <source>
        <dbReference type="Proteomes" id="UP000321234"/>
    </source>
</evidence>
<keyword evidence="7" id="KW-0444">Lipid biosynthesis</keyword>
<dbReference type="PANTHER" id="PTHR12358:SF54">
    <property type="entry name" value="SPHINGOSINE KINASE RELATED PROTEIN"/>
    <property type="match status" value="1"/>
</dbReference>
<dbReference type="SMART" id="SM00046">
    <property type="entry name" value="DAGKc"/>
    <property type="match status" value="1"/>
</dbReference>
<dbReference type="InterPro" id="IPR001206">
    <property type="entry name" value="Diacylglycerol_kinase_cat_dom"/>
</dbReference>
<evidence type="ECO:0000259" key="10">
    <source>
        <dbReference type="PROSITE" id="PS50146"/>
    </source>
</evidence>
<evidence type="ECO:0000256" key="5">
    <source>
        <dbReference type="ARBA" id="ARBA00022777"/>
    </source>
</evidence>
<dbReference type="InterPro" id="IPR045540">
    <property type="entry name" value="YegS/DAGK_C"/>
</dbReference>
<evidence type="ECO:0000313" key="11">
    <source>
        <dbReference type="EMBL" id="TXR56061.1"/>
    </source>
</evidence>
<dbReference type="InterPro" id="IPR017438">
    <property type="entry name" value="ATP-NAD_kinase_N"/>
</dbReference>
<feature type="region of interest" description="Disordered" evidence="9">
    <location>
        <begin position="1"/>
        <end position="22"/>
    </location>
</feature>
<dbReference type="Pfam" id="PF19279">
    <property type="entry name" value="YegS_C"/>
    <property type="match status" value="1"/>
</dbReference>
<dbReference type="SUPFAM" id="SSF111331">
    <property type="entry name" value="NAD kinase/diacylglycerol kinase-like"/>
    <property type="match status" value="1"/>
</dbReference>
<dbReference type="GO" id="GO:0005524">
    <property type="term" value="F:ATP binding"/>
    <property type="evidence" value="ECO:0007669"/>
    <property type="project" value="UniProtKB-KW"/>
</dbReference>
<dbReference type="Proteomes" id="UP000321234">
    <property type="component" value="Unassembled WGS sequence"/>
</dbReference>
<keyword evidence="6" id="KW-0067">ATP-binding</keyword>